<protein>
    <submittedName>
        <fullName evidence="3">Uncharacterized protein</fullName>
    </submittedName>
</protein>
<evidence type="ECO:0000313" key="2">
    <source>
        <dbReference type="EMBL" id="RDI72254.1"/>
    </source>
</evidence>
<evidence type="ECO:0000313" key="3">
    <source>
        <dbReference type="EMBL" id="SDQ09661.1"/>
    </source>
</evidence>
<evidence type="ECO:0000313" key="4">
    <source>
        <dbReference type="Proteomes" id="UP000199289"/>
    </source>
</evidence>
<evidence type="ECO:0000256" key="1">
    <source>
        <dbReference type="SAM" id="Phobius"/>
    </source>
</evidence>
<dbReference type="RefSeq" id="WP_092532064.1">
    <property type="nucleotide sequence ID" value="NZ_FNKQ01000001.1"/>
</dbReference>
<keyword evidence="5" id="KW-1185">Reference proteome</keyword>
<dbReference type="AlphaFoldDB" id="A0A1H0Y3L5"/>
<name>A0A1H0Y3L5_9EURY</name>
<dbReference type="Proteomes" id="UP000255421">
    <property type="component" value="Unassembled WGS sequence"/>
</dbReference>
<dbReference type="OrthoDB" id="342245at2157"/>
<dbReference type="Proteomes" id="UP000199289">
    <property type="component" value="Unassembled WGS sequence"/>
</dbReference>
<sequence length="264" mass="28095">MTKTSLNRCFKLALACLLALSLVAVPAAAVSVGNDDVPAESEVGQQVTATVTLDELYKNPQLESWTLAGSTELTDVTWTVVYYDQTGAKVGQDEFDGQNFSGADVSAADGTSEVEVTVTGTVPEVESYSYDPAQEFTAMELTQTRSGGSSNEIGTWSTHHFTQESNDARAALDEAQSAIQSASGANTKEAEQQFSNAVDAYENGNFDLATKLASEAQTKAENAQQSSQTKQLAMYAVGGVLVVALFAGGFLYWRSQQDSYDKLG</sequence>
<dbReference type="EMBL" id="FNKQ01000001">
    <property type="protein sequence ID" value="SDQ09661.1"/>
    <property type="molecule type" value="Genomic_DNA"/>
</dbReference>
<keyword evidence="1" id="KW-0472">Membrane</keyword>
<reference evidence="2 5" key="3">
    <citation type="submission" date="2018-07" db="EMBL/GenBank/DDBJ databases">
        <title>Genome sequence of extremly halophilic archaeon Halopelagius longus strain BC12-B1.</title>
        <authorList>
            <person name="Zhang X."/>
        </authorList>
    </citation>
    <scope>NUCLEOTIDE SEQUENCE [LARGE SCALE GENOMIC DNA]</scope>
    <source>
        <strain evidence="2 5">BC12-B1</strain>
    </source>
</reference>
<reference evidence="4" key="2">
    <citation type="submission" date="2016-10" db="EMBL/GenBank/DDBJ databases">
        <authorList>
            <person name="Varghese N."/>
            <person name="Submissions S."/>
        </authorList>
    </citation>
    <scope>NUCLEOTIDE SEQUENCE [LARGE SCALE GENOMIC DNA]</scope>
    <source>
        <strain evidence="4">CGMCC 1.12397</strain>
    </source>
</reference>
<dbReference type="EMBL" id="QQST01000001">
    <property type="protein sequence ID" value="RDI72254.1"/>
    <property type="molecule type" value="Genomic_DNA"/>
</dbReference>
<keyword evidence="1" id="KW-0812">Transmembrane</keyword>
<keyword evidence="1" id="KW-1133">Transmembrane helix</keyword>
<gene>
    <name evidence="2" type="ORF">DWB78_11325</name>
    <name evidence="3" type="ORF">SAMN05216278_0376</name>
</gene>
<proteinExistence type="predicted"/>
<accession>A0A1H0Y3L5</accession>
<evidence type="ECO:0000313" key="5">
    <source>
        <dbReference type="Proteomes" id="UP000255421"/>
    </source>
</evidence>
<reference evidence="3" key="1">
    <citation type="submission" date="2016-10" db="EMBL/GenBank/DDBJ databases">
        <authorList>
            <person name="de Groot N.N."/>
        </authorList>
    </citation>
    <scope>NUCLEOTIDE SEQUENCE [LARGE SCALE GENOMIC DNA]</scope>
    <source>
        <strain evidence="3">CGMCC 1.12397</strain>
    </source>
</reference>
<organism evidence="3 4">
    <name type="scientific">Halopelagius longus</name>
    <dbReference type="NCBI Taxonomy" id="1236180"/>
    <lineage>
        <taxon>Archaea</taxon>
        <taxon>Methanobacteriati</taxon>
        <taxon>Methanobacteriota</taxon>
        <taxon>Stenosarchaea group</taxon>
        <taxon>Halobacteria</taxon>
        <taxon>Halobacteriales</taxon>
        <taxon>Haloferacaceae</taxon>
    </lineage>
</organism>
<feature type="transmembrane region" description="Helical" evidence="1">
    <location>
        <begin position="232"/>
        <end position="253"/>
    </location>
</feature>